<feature type="transmembrane region" description="Helical" evidence="8">
    <location>
        <begin position="83"/>
        <end position="102"/>
    </location>
</feature>
<keyword evidence="4 8" id="KW-0812">Transmembrane</keyword>
<feature type="transmembrane region" description="Helical" evidence="8">
    <location>
        <begin position="264"/>
        <end position="286"/>
    </location>
</feature>
<dbReference type="Gene3D" id="1.20.1250.20">
    <property type="entry name" value="MFS general substrate transporter like domains"/>
    <property type="match status" value="1"/>
</dbReference>
<evidence type="ECO:0000313" key="10">
    <source>
        <dbReference type="EMBL" id="OMP83600.1"/>
    </source>
</evidence>
<evidence type="ECO:0000256" key="6">
    <source>
        <dbReference type="ARBA" id="ARBA00023136"/>
    </source>
</evidence>
<dbReference type="PANTHER" id="PTHR48022">
    <property type="entry name" value="PLASTIDIC GLUCOSE TRANSPORTER 4"/>
    <property type="match status" value="1"/>
</dbReference>
<dbReference type="InterPro" id="IPR005829">
    <property type="entry name" value="Sugar_transporter_CS"/>
</dbReference>
<reference evidence="10 11" key="1">
    <citation type="submission" date="2017-01" db="EMBL/GenBank/DDBJ databases">
        <title>Draft genome sequence of Diplodia seriata F98.1, a fungal species involved in grapevine trunk diseases.</title>
        <authorList>
            <person name="Robert-Siegwald G."/>
            <person name="Vallet J."/>
            <person name="Abou-Mansour E."/>
            <person name="Xu J."/>
            <person name="Rey P."/>
            <person name="Bertsch C."/>
            <person name="Rego C."/>
            <person name="Larignon P."/>
            <person name="Fontaine F."/>
            <person name="Lebrun M.-H."/>
        </authorList>
    </citation>
    <scope>NUCLEOTIDE SEQUENCE [LARGE SCALE GENOMIC DNA]</scope>
    <source>
        <strain evidence="10 11">F98.1</strain>
    </source>
</reference>
<dbReference type="PANTHER" id="PTHR48022:SF31">
    <property type="entry name" value="HEXOSE TRANSPORTER"/>
    <property type="match status" value="1"/>
</dbReference>
<dbReference type="FunFam" id="1.20.1250.20:FF:000134">
    <property type="entry name" value="MFS sugar transporter protein"/>
    <property type="match status" value="1"/>
</dbReference>
<name>A0A1S8B7R5_9PEZI</name>
<keyword evidence="5 8" id="KW-1133">Transmembrane helix</keyword>
<sequence length="503" mass="53871">MFKDLGGHPTLTTALVISVCVVDSVTVAYDGSLMGSLNAMPAYSDYFTLTTATTSLNTASTFIGAILLSPFAALLINWRGRKCGIYVSALVQIAGTILQGAAQSIGMFIVGRLLIGAGSGLAQTSAATYVAETVPSKIRALALGLYFTCWAVGALLAAGVCYGTASMENSTWSWRVPSLIQAVPSILAILVLLALPESPRWLAYQGRCDEALKVLCAINGREESEPEVQIQYQEIMDNIAFEKSDGQTLGFSEVIKNKSNARRLMLAVSVPPLAMLTGSNIITFYFSTMLEQAGITDASTQLQINVILSAWQLVVALSGSLLAERIGRRMSALSSLGSCTVFFYMLGGLTSKYGNSTNASGIYGTIACIFLFLGAYSFGITPLTVMYQPEVLSYSIRATGMSISTVTSNACGLLVTFAFPFALDAIGWKTYMINATFNVFLWAFIAYFWVETKGLTLEEIDEIFDGTKHSDMPNLADFHAGRSDVIGGVEVASPVNVRVPLKL</sequence>
<dbReference type="OrthoDB" id="6133115at2759"/>
<feature type="transmembrane region" description="Helical" evidence="8">
    <location>
        <begin position="362"/>
        <end position="386"/>
    </location>
</feature>
<comment type="similarity">
    <text evidence="2 7">Belongs to the major facilitator superfamily. Sugar transporter (TC 2.A.1.1) family.</text>
</comment>
<evidence type="ECO:0000256" key="7">
    <source>
        <dbReference type="RuleBase" id="RU003346"/>
    </source>
</evidence>
<feature type="transmembrane region" description="Helical" evidence="8">
    <location>
        <begin position="177"/>
        <end position="195"/>
    </location>
</feature>
<accession>A0A1S8B7R5</accession>
<feature type="transmembrane region" description="Helical" evidence="8">
    <location>
        <begin position="306"/>
        <end position="323"/>
    </location>
</feature>
<dbReference type="InterPro" id="IPR020846">
    <property type="entry name" value="MFS_dom"/>
</dbReference>
<comment type="subcellular location">
    <subcellularLocation>
        <location evidence="1">Membrane</location>
        <topology evidence="1">Multi-pass membrane protein</topology>
    </subcellularLocation>
</comment>
<evidence type="ECO:0000256" key="5">
    <source>
        <dbReference type="ARBA" id="ARBA00022989"/>
    </source>
</evidence>
<comment type="caution">
    <text evidence="10">The sequence shown here is derived from an EMBL/GenBank/DDBJ whole genome shotgun (WGS) entry which is preliminary data.</text>
</comment>
<dbReference type="Proteomes" id="UP000190776">
    <property type="component" value="Unassembled WGS sequence"/>
</dbReference>
<dbReference type="PROSITE" id="PS00216">
    <property type="entry name" value="SUGAR_TRANSPORT_1"/>
    <property type="match status" value="1"/>
</dbReference>
<dbReference type="PROSITE" id="PS50850">
    <property type="entry name" value="MFS"/>
    <property type="match status" value="1"/>
</dbReference>
<protein>
    <submittedName>
        <fullName evidence="10">Lactose permease</fullName>
    </submittedName>
</protein>
<dbReference type="GO" id="GO:0005351">
    <property type="term" value="F:carbohydrate:proton symporter activity"/>
    <property type="evidence" value="ECO:0007669"/>
    <property type="project" value="TreeGrafter"/>
</dbReference>
<keyword evidence="3 7" id="KW-0813">Transport</keyword>
<evidence type="ECO:0000256" key="1">
    <source>
        <dbReference type="ARBA" id="ARBA00004141"/>
    </source>
</evidence>
<dbReference type="InterPro" id="IPR003663">
    <property type="entry name" value="Sugar/inositol_transpt"/>
</dbReference>
<dbReference type="EMBL" id="MSZU01000111">
    <property type="protein sequence ID" value="OMP83600.1"/>
    <property type="molecule type" value="Genomic_DNA"/>
</dbReference>
<dbReference type="PROSITE" id="PS00217">
    <property type="entry name" value="SUGAR_TRANSPORT_2"/>
    <property type="match status" value="1"/>
</dbReference>
<evidence type="ECO:0000313" key="11">
    <source>
        <dbReference type="Proteomes" id="UP000190776"/>
    </source>
</evidence>
<feature type="transmembrane region" description="Helical" evidence="8">
    <location>
        <begin position="143"/>
        <end position="165"/>
    </location>
</feature>
<organism evidence="10 11">
    <name type="scientific">Diplodia seriata</name>
    <dbReference type="NCBI Taxonomy" id="420778"/>
    <lineage>
        <taxon>Eukaryota</taxon>
        <taxon>Fungi</taxon>
        <taxon>Dikarya</taxon>
        <taxon>Ascomycota</taxon>
        <taxon>Pezizomycotina</taxon>
        <taxon>Dothideomycetes</taxon>
        <taxon>Dothideomycetes incertae sedis</taxon>
        <taxon>Botryosphaeriales</taxon>
        <taxon>Botryosphaeriaceae</taxon>
        <taxon>Diplodia</taxon>
    </lineage>
</organism>
<dbReference type="NCBIfam" id="TIGR00879">
    <property type="entry name" value="SP"/>
    <property type="match status" value="1"/>
</dbReference>
<dbReference type="InterPro" id="IPR036259">
    <property type="entry name" value="MFS_trans_sf"/>
</dbReference>
<keyword evidence="6 8" id="KW-0472">Membrane</keyword>
<feature type="transmembrane region" description="Helical" evidence="8">
    <location>
        <begin position="108"/>
        <end position="131"/>
    </location>
</feature>
<feature type="transmembrane region" description="Helical" evidence="8">
    <location>
        <begin position="52"/>
        <end position="76"/>
    </location>
</feature>
<evidence type="ECO:0000256" key="2">
    <source>
        <dbReference type="ARBA" id="ARBA00010992"/>
    </source>
</evidence>
<feature type="transmembrane region" description="Helical" evidence="8">
    <location>
        <begin position="398"/>
        <end position="419"/>
    </location>
</feature>
<evidence type="ECO:0000256" key="8">
    <source>
        <dbReference type="SAM" id="Phobius"/>
    </source>
</evidence>
<dbReference type="InterPro" id="IPR005828">
    <property type="entry name" value="MFS_sugar_transport-like"/>
</dbReference>
<feature type="domain" description="Major facilitator superfamily (MFS) profile" evidence="9">
    <location>
        <begin position="16"/>
        <end position="453"/>
    </location>
</feature>
<dbReference type="InterPro" id="IPR050360">
    <property type="entry name" value="MFS_Sugar_Transporters"/>
</dbReference>
<evidence type="ECO:0000256" key="3">
    <source>
        <dbReference type="ARBA" id="ARBA00022448"/>
    </source>
</evidence>
<dbReference type="GO" id="GO:0016020">
    <property type="term" value="C:membrane"/>
    <property type="evidence" value="ECO:0007669"/>
    <property type="project" value="UniProtKB-SubCell"/>
</dbReference>
<feature type="transmembrane region" description="Helical" evidence="8">
    <location>
        <begin position="330"/>
        <end position="350"/>
    </location>
</feature>
<gene>
    <name evidence="10" type="ORF">BK809_0004981</name>
</gene>
<dbReference type="Pfam" id="PF00083">
    <property type="entry name" value="Sugar_tr"/>
    <property type="match status" value="1"/>
</dbReference>
<proteinExistence type="inferred from homology"/>
<feature type="transmembrane region" description="Helical" evidence="8">
    <location>
        <begin position="431"/>
        <end position="450"/>
    </location>
</feature>
<evidence type="ECO:0000256" key="4">
    <source>
        <dbReference type="ARBA" id="ARBA00022692"/>
    </source>
</evidence>
<dbReference type="SUPFAM" id="SSF103473">
    <property type="entry name" value="MFS general substrate transporter"/>
    <property type="match status" value="1"/>
</dbReference>
<evidence type="ECO:0000259" key="9">
    <source>
        <dbReference type="PROSITE" id="PS50850"/>
    </source>
</evidence>
<dbReference type="PRINTS" id="PR00171">
    <property type="entry name" value="SUGRTRNSPORT"/>
</dbReference>
<dbReference type="AlphaFoldDB" id="A0A1S8B7R5"/>